<keyword evidence="2" id="KW-1185">Reference proteome</keyword>
<proteinExistence type="predicted"/>
<protein>
    <submittedName>
        <fullName evidence="1">Uncharacterized protein</fullName>
    </submittedName>
</protein>
<sequence>MDASHSLLGTAVDASAFSLPAAAQCMDTQPVEGDIARDGAALADRRSLAPRSFGAGAVGDGLGRTLAITDDTVAEMRLLRERMTRNHLRTVLAVSYLRSVHRGKPGFDIDQVVKFLTSTALSGRKAAATAERVHQGMVLVQGRLASEAKRSKEVAFCVAPFEMGSSGGNAAAAVSAPRVGTGSAGLAQGETGVVLEMHYFRVVSRPTAFKCAAPDVNRCARSPPRARLDVCLRGTAACGDQTTWRDAALGKPWHMVRTKETPRRRHERSVPALAVGRRALPAALTGGRWARAVLAACGAGAVAAAPTAAGQEAASLALRLAALEKEFVVLRAGVRSGNELSKLAVDKMEVLALASDAMMRMMCASKARDASAVVVGASLERPGSSAMAVERPGASGDPPVALWAQNLSDDLNLRYVRLWCTPTTRAQIYLNSNGVTSLAVETIFSGLNVTEEAAKQVVFAKFRFPTKSDSEKFTIDNFAGYAKRDIATWHFKAKGMLFASYLEGLVSHKEYGHFVQRGRHRVPVLPRHQARALLEDNTFITSTTSYSALVAAIIDFISSVPEASCLLVACSQTVSEAFLRLLNAQFSWFTLKIRMELTILAGLPKLSSLGTNADEVMRKLWAIESQETAVAHDKKCMKYGRMVIVDGDDAERGCVSEYKEEVLAPLRRQMLVLPRARKDASGASAPSRGATGARAVTPALRAFAPPAGPARTPPAAAAAARPASAMAATPTATSADTQSTTATEPPTASPALTLRAVPASQPSAVADAPLAALAAAAAVLSEAVPAVPTPSATANVPAAVSSAAAPEALPVELNARASWGGGAAVAAVEAADPTPQVRHEGQGRMSLSSLDMCALRPSN</sequence>
<organism evidence="1 2">
    <name type="scientific">Pyropia yezoensis</name>
    <name type="common">Susabi-nori</name>
    <name type="synonym">Porphyra yezoensis</name>
    <dbReference type="NCBI Taxonomy" id="2788"/>
    <lineage>
        <taxon>Eukaryota</taxon>
        <taxon>Rhodophyta</taxon>
        <taxon>Bangiophyceae</taxon>
        <taxon>Bangiales</taxon>
        <taxon>Bangiaceae</taxon>
        <taxon>Pyropia</taxon>
    </lineage>
</organism>
<accession>A0ACC3BUR2</accession>
<comment type="caution">
    <text evidence="1">The sequence shown here is derived from an EMBL/GenBank/DDBJ whole genome shotgun (WGS) entry which is preliminary data.</text>
</comment>
<dbReference type="Proteomes" id="UP000798662">
    <property type="component" value="Chromosome 1"/>
</dbReference>
<dbReference type="EMBL" id="CM020618">
    <property type="protein sequence ID" value="KAK1861343.1"/>
    <property type="molecule type" value="Genomic_DNA"/>
</dbReference>
<reference evidence="1" key="1">
    <citation type="submission" date="2019-11" db="EMBL/GenBank/DDBJ databases">
        <title>Nori genome reveals adaptations in red seaweeds to the harsh intertidal environment.</title>
        <authorList>
            <person name="Wang D."/>
            <person name="Mao Y."/>
        </authorList>
    </citation>
    <scope>NUCLEOTIDE SEQUENCE</scope>
    <source>
        <tissue evidence="1">Gametophyte</tissue>
    </source>
</reference>
<evidence type="ECO:0000313" key="2">
    <source>
        <dbReference type="Proteomes" id="UP000798662"/>
    </source>
</evidence>
<gene>
    <name evidence="1" type="ORF">I4F81_003927</name>
</gene>
<name>A0ACC3BUR2_PYRYE</name>
<evidence type="ECO:0000313" key="1">
    <source>
        <dbReference type="EMBL" id="KAK1861343.1"/>
    </source>
</evidence>